<dbReference type="Proteomes" id="UP000799779">
    <property type="component" value="Unassembled WGS sequence"/>
</dbReference>
<evidence type="ECO:0000313" key="2">
    <source>
        <dbReference type="EMBL" id="KAF2005035.1"/>
    </source>
</evidence>
<organism evidence="2 3">
    <name type="scientific">Amniculicola lignicola CBS 123094</name>
    <dbReference type="NCBI Taxonomy" id="1392246"/>
    <lineage>
        <taxon>Eukaryota</taxon>
        <taxon>Fungi</taxon>
        <taxon>Dikarya</taxon>
        <taxon>Ascomycota</taxon>
        <taxon>Pezizomycotina</taxon>
        <taxon>Dothideomycetes</taxon>
        <taxon>Pleosporomycetidae</taxon>
        <taxon>Pleosporales</taxon>
        <taxon>Amniculicolaceae</taxon>
        <taxon>Amniculicola</taxon>
    </lineage>
</organism>
<protein>
    <submittedName>
        <fullName evidence="2">Uncharacterized protein</fullName>
    </submittedName>
</protein>
<keyword evidence="3" id="KW-1185">Reference proteome</keyword>
<dbReference type="AlphaFoldDB" id="A0A6A5X0V6"/>
<evidence type="ECO:0000313" key="3">
    <source>
        <dbReference type="Proteomes" id="UP000799779"/>
    </source>
</evidence>
<dbReference type="EMBL" id="ML977564">
    <property type="protein sequence ID" value="KAF2005035.1"/>
    <property type="molecule type" value="Genomic_DNA"/>
</dbReference>
<name>A0A6A5X0V6_9PLEO</name>
<gene>
    <name evidence="2" type="ORF">P154DRAFT_571251</name>
</gene>
<proteinExistence type="predicted"/>
<sequence length="66" mass="7401">MAPKRKQAFRDSGDSEPPPPPKRGRSRPRKHPLPPPPILLLKTTRIPVAVDLPDLPKPSVRILRTL</sequence>
<feature type="compositionally biased region" description="Basic residues" evidence="1">
    <location>
        <begin position="22"/>
        <end position="32"/>
    </location>
</feature>
<reference evidence="2" key="1">
    <citation type="journal article" date="2020" name="Stud. Mycol.">
        <title>101 Dothideomycetes genomes: a test case for predicting lifestyles and emergence of pathogens.</title>
        <authorList>
            <person name="Haridas S."/>
            <person name="Albert R."/>
            <person name="Binder M."/>
            <person name="Bloem J."/>
            <person name="Labutti K."/>
            <person name="Salamov A."/>
            <person name="Andreopoulos B."/>
            <person name="Baker S."/>
            <person name="Barry K."/>
            <person name="Bills G."/>
            <person name="Bluhm B."/>
            <person name="Cannon C."/>
            <person name="Castanera R."/>
            <person name="Culley D."/>
            <person name="Daum C."/>
            <person name="Ezra D."/>
            <person name="Gonzalez J."/>
            <person name="Henrissat B."/>
            <person name="Kuo A."/>
            <person name="Liang C."/>
            <person name="Lipzen A."/>
            <person name="Lutzoni F."/>
            <person name="Magnuson J."/>
            <person name="Mondo S."/>
            <person name="Nolan M."/>
            <person name="Ohm R."/>
            <person name="Pangilinan J."/>
            <person name="Park H.-J."/>
            <person name="Ramirez L."/>
            <person name="Alfaro M."/>
            <person name="Sun H."/>
            <person name="Tritt A."/>
            <person name="Yoshinaga Y."/>
            <person name="Zwiers L.-H."/>
            <person name="Turgeon B."/>
            <person name="Goodwin S."/>
            <person name="Spatafora J."/>
            <person name="Crous P."/>
            <person name="Grigoriev I."/>
        </authorList>
    </citation>
    <scope>NUCLEOTIDE SEQUENCE</scope>
    <source>
        <strain evidence="2">CBS 123094</strain>
    </source>
</reference>
<accession>A0A6A5X0V6</accession>
<feature type="region of interest" description="Disordered" evidence="1">
    <location>
        <begin position="1"/>
        <end position="40"/>
    </location>
</feature>
<evidence type="ECO:0000256" key="1">
    <source>
        <dbReference type="SAM" id="MobiDB-lite"/>
    </source>
</evidence>